<dbReference type="Proteomes" id="UP000035709">
    <property type="component" value="Chromosome"/>
</dbReference>
<gene>
    <name evidence="2" type="ORF">LBAT_0038</name>
</gene>
<name>A0A0D6A0T1_9LACO</name>
<evidence type="ECO:0000313" key="3">
    <source>
        <dbReference type="Proteomes" id="UP000035709"/>
    </source>
</evidence>
<protein>
    <recommendedName>
        <fullName evidence="4">DUF4231 domain-containing protein</fullName>
    </recommendedName>
</protein>
<feature type="transmembrane region" description="Helical" evidence="1">
    <location>
        <begin position="49"/>
        <end position="75"/>
    </location>
</feature>
<feature type="transmembrane region" description="Helical" evidence="1">
    <location>
        <begin position="220"/>
        <end position="238"/>
    </location>
</feature>
<proteinExistence type="predicted"/>
<sequence length="310" mass="36790">MRFGVVYLGNNLKNKEMTFTEELRKRQNDKNNIKRLAAQRRIYSKAKKINYLIFGLVVLIPIVVSVLTTIPSLVFLQNPNVTLLLHAYTVFMVFLQYFLTTHIEKMKKHAAYIQLESDMKVFDLKWNDCLLGPKVDNTELVVKEFDKFPKKDLSDLNNWYDLSELEKKKREEVIRICQRQNLQWNSTLYKRINIGFNILIWGSFGIFVFIIPFFRLNMAQMINSAVNFIPLITWILDVNKNYQKNKNILDELKKLISNKGYSNILAVMIEAKFTEYRQNDSLIPDWLYSLFRRKDNKIHQEAQTFTINDH</sequence>
<evidence type="ECO:0000256" key="1">
    <source>
        <dbReference type="SAM" id="Phobius"/>
    </source>
</evidence>
<evidence type="ECO:0008006" key="4">
    <source>
        <dbReference type="Google" id="ProtNLM"/>
    </source>
</evidence>
<dbReference type="KEGG" id="lae:LBAT_0038"/>
<reference evidence="2 3" key="1">
    <citation type="submission" date="2015-03" db="EMBL/GenBank/DDBJ databases">
        <title>Complete genome sequence of Lactobacillus acetotolerans NBRC 13120.</title>
        <authorList>
            <person name="Toh H."/>
            <person name="Morita H."/>
            <person name="Fujita N."/>
        </authorList>
    </citation>
    <scope>NUCLEOTIDE SEQUENCE [LARGE SCALE GENOMIC DNA]</scope>
    <source>
        <strain evidence="2 3">NBRC 13120</strain>
    </source>
</reference>
<keyword evidence="1" id="KW-1133">Transmembrane helix</keyword>
<dbReference type="Pfam" id="PF18159">
    <property type="entry name" value="S_4TM"/>
    <property type="match status" value="1"/>
</dbReference>
<keyword evidence="1" id="KW-0812">Transmembrane</keyword>
<keyword evidence="3" id="KW-1185">Reference proteome</keyword>
<feature type="transmembrane region" description="Helical" evidence="1">
    <location>
        <begin position="194"/>
        <end position="214"/>
    </location>
</feature>
<evidence type="ECO:0000313" key="2">
    <source>
        <dbReference type="EMBL" id="BAQ56427.1"/>
    </source>
</evidence>
<keyword evidence="1" id="KW-0472">Membrane</keyword>
<dbReference type="InterPro" id="IPR049920">
    <property type="entry name" value="IK1_05631-like"/>
</dbReference>
<dbReference type="PATRIC" id="fig|1600.4.peg.38"/>
<accession>A0A0D6A0T1</accession>
<dbReference type="AlphaFoldDB" id="A0A0D6A0T1"/>
<dbReference type="EMBL" id="AP014808">
    <property type="protein sequence ID" value="BAQ56427.1"/>
    <property type="molecule type" value="Genomic_DNA"/>
</dbReference>
<dbReference type="STRING" id="1600.LBAT_0038"/>
<organism evidence="2 3">
    <name type="scientific">Lactobacillus acetotolerans</name>
    <dbReference type="NCBI Taxonomy" id="1600"/>
    <lineage>
        <taxon>Bacteria</taxon>
        <taxon>Bacillati</taxon>
        <taxon>Bacillota</taxon>
        <taxon>Bacilli</taxon>
        <taxon>Lactobacillales</taxon>
        <taxon>Lactobacillaceae</taxon>
        <taxon>Lactobacillus</taxon>
    </lineage>
</organism>
<feature type="transmembrane region" description="Helical" evidence="1">
    <location>
        <begin position="81"/>
        <end position="99"/>
    </location>
</feature>